<organism evidence="4 5">
    <name type="scientific">Heligmosomoides polygyrus</name>
    <name type="common">Parasitic roundworm</name>
    <dbReference type="NCBI Taxonomy" id="6339"/>
    <lineage>
        <taxon>Eukaryota</taxon>
        <taxon>Metazoa</taxon>
        <taxon>Ecdysozoa</taxon>
        <taxon>Nematoda</taxon>
        <taxon>Chromadorea</taxon>
        <taxon>Rhabditida</taxon>
        <taxon>Rhabditina</taxon>
        <taxon>Rhabditomorpha</taxon>
        <taxon>Strongyloidea</taxon>
        <taxon>Heligmosomidae</taxon>
        <taxon>Heligmosomoides</taxon>
    </lineage>
</organism>
<evidence type="ECO:0000313" key="5">
    <source>
        <dbReference type="WBParaSite" id="HPBE_0000554101-mRNA-1"/>
    </source>
</evidence>
<proteinExistence type="predicted"/>
<accession>A0A3P7WUI0</accession>
<name>A0A183FG17_HELPZ</name>
<dbReference type="InterPro" id="IPR003582">
    <property type="entry name" value="ShKT_dom"/>
</dbReference>
<keyword evidence="1" id="KW-1015">Disulfide bond</keyword>
<evidence type="ECO:0000313" key="3">
    <source>
        <dbReference type="EMBL" id="VDO64951.1"/>
    </source>
</evidence>
<dbReference type="Pfam" id="PF01549">
    <property type="entry name" value="ShK"/>
    <property type="match status" value="1"/>
</dbReference>
<reference evidence="3 4" key="1">
    <citation type="submission" date="2018-11" db="EMBL/GenBank/DDBJ databases">
        <authorList>
            <consortium name="Pathogen Informatics"/>
        </authorList>
    </citation>
    <scope>NUCLEOTIDE SEQUENCE [LARGE SCALE GENOMIC DNA]</scope>
</reference>
<feature type="disulfide bond" evidence="1">
    <location>
        <begin position="54"/>
        <end position="88"/>
    </location>
</feature>
<sequence length="298" mass="32624">MPRLESSPDSDETLFISASPQSNVVAVVRGGRLVFSQTLSPPIISRFKCLTNGCCDQHEWCRFWASIGECQVNEEWMAGNCQLACGTCTAPQATPADSTLCEGAEGARYGSTGKRKSFAADECIHLAEKGIRSKMVLRRRRRFERVPSFREPAQLPCLVRTGGGEVTRIHSKLPSPVIAYSSHSPSVFCPLPLSVAVSQRSSTAEKPDRPSLEYSPSKAALRCGQGSLRSESRKLLPIKALQQWTRSSAANLLAVDKDRVGIECGGPGCRSSEVHLLPFRMLSEKRLVMWADLDAISR</sequence>
<gene>
    <name evidence="3" type="ORF">HPBE_LOCUS5542</name>
</gene>
<reference evidence="5" key="2">
    <citation type="submission" date="2019-09" db="UniProtKB">
        <authorList>
            <consortium name="WormBaseParasite"/>
        </authorList>
    </citation>
    <scope>IDENTIFICATION</scope>
</reference>
<comment type="caution">
    <text evidence="1">Lacks conserved residue(s) required for the propagation of feature annotation.</text>
</comment>
<dbReference type="EMBL" id="UZAH01025492">
    <property type="protein sequence ID" value="VDO64951.1"/>
    <property type="molecule type" value="Genomic_DNA"/>
</dbReference>
<feature type="domain" description="ShKT" evidence="2">
    <location>
        <begin position="54"/>
        <end position="88"/>
    </location>
</feature>
<dbReference type="WBParaSite" id="HPBE_0000554101-mRNA-1">
    <property type="protein sequence ID" value="HPBE_0000554101-mRNA-1"/>
    <property type="gene ID" value="HPBE_0000554101"/>
</dbReference>
<dbReference type="Proteomes" id="UP000050761">
    <property type="component" value="Unassembled WGS sequence"/>
</dbReference>
<keyword evidence="4" id="KW-1185">Reference proteome</keyword>
<dbReference type="SMART" id="SM00254">
    <property type="entry name" value="ShKT"/>
    <property type="match status" value="1"/>
</dbReference>
<evidence type="ECO:0000256" key="1">
    <source>
        <dbReference type="PROSITE-ProRule" id="PRU01005"/>
    </source>
</evidence>
<dbReference type="PROSITE" id="PS51670">
    <property type="entry name" value="SHKT"/>
    <property type="match status" value="1"/>
</dbReference>
<evidence type="ECO:0000259" key="2">
    <source>
        <dbReference type="PROSITE" id="PS51670"/>
    </source>
</evidence>
<dbReference type="OrthoDB" id="5783007at2759"/>
<accession>A0A183FG17</accession>
<evidence type="ECO:0000313" key="4">
    <source>
        <dbReference type="Proteomes" id="UP000050761"/>
    </source>
</evidence>
<dbReference type="AlphaFoldDB" id="A0A183FG17"/>
<protein>
    <submittedName>
        <fullName evidence="5">ShKT domain-containing protein</fullName>
    </submittedName>
</protein>